<dbReference type="SUPFAM" id="SSF109604">
    <property type="entry name" value="HD-domain/PDEase-like"/>
    <property type="match status" value="1"/>
</dbReference>
<dbReference type="PATRIC" id="fig|1307436.3.peg.1785"/>
<evidence type="ECO:0000256" key="1">
    <source>
        <dbReference type="SAM" id="Phobius"/>
    </source>
</evidence>
<dbReference type="EMBL" id="APVL01000005">
    <property type="protein sequence ID" value="EWG11557.1"/>
    <property type="molecule type" value="Genomic_DNA"/>
</dbReference>
<feature type="transmembrane region" description="Helical" evidence="1">
    <location>
        <begin position="126"/>
        <end position="146"/>
    </location>
</feature>
<dbReference type="InterPro" id="IPR036890">
    <property type="entry name" value="HATPase_C_sf"/>
</dbReference>
<sequence length="683" mass="77023">MKVLNWFTISLIITALASLIYSILDFNLIHTDVFLITCVIVMILEVLPLRLPSGDGYSAGGIGWLFLLLYEGFSAAVLAIFLAVLAYYLKNMRKRRIPLMRLLVTLGMYIASIVPAYILLEALHPTSIFATVIIAAISLEVTNFIYLEGIEATVLGKKMFKNLKQKVSELVIPIFVSIIVLSKLLYHRSEAELISLMLYTLFFLLVVILFSNEFMKQLALRKESSKAFIQVLEGRIKSSLTGHGNRVAEICEILLDDFSYPKRKRHDLVQAAIIHDIGKALLPSYIFRKRGDLTLSEEREYKKHPEKAMEIVKTMFPNESFSDWILHHHERWDGKGFPKRLQGEEIPLGARILAIGNELDHIISRHQDKETILKLLREKAGTVLDPKLVDKIDLFHIEQMLYTVSNPNIQNELTEDSDMISTQYSEVDTYSHIGESFFVTVKSGVIYNAKGKPSNEFILELAETSMERQKPVNETYMDANEHFNVHAIPFSGDEAAIFVHNITPYMQYRKRLEHNILESYVMVINTISQGKVKLLTTKAALECQLGEQIGEMAIRKSADVPKTRAFAKEILEQFPVDISTMKVLVAISEAASNIIKHATAGTFSVYKKEGTLQFLLSDKGSGIPLHELPKAILISGYSSKRSLGRGYNLIANYSNGLQIYSCSEGTSLLIEYPLLAMEASISQ</sequence>
<dbReference type="RefSeq" id="WP_035329247.1">
    <property type="nucleotide sequence ID" value="NZ_APVL01000005.1"/>
</dbReference>
<evidence type="ECO:0000259" key="2">
    <source>
        <dbReference type="PROSITE" id="PS51832"/>
    </source>
</evidence>
<dbReference type="eggNOG" id="COG2172">
    <property type="taxonomic scope" value="Bacteria"/>
</dbReference>
<reference evidence="4" key="1">
    <citation type="submission" date="2013-03" db="EMBL/GenBank/DDBJ databases">
        <title>Draft genome sequence of Bacillus firmus DS1.</title>
        <authorList>
            <person name="Peng D."/>
            <person name="Zhu L."/>
            <person name="Sun M."/>
        </authorList>
    </citation>
    <scope>NUCLEOTIDE SEQUENCE [LARGE SCALE GENOMIC DNA]</scope>
    <source>
        <strain evidence="4">DS1</strain>
    </source>
</reference>
<feature type="transmembrane region" description="Helical" evidence="1">
    <location>
        <begin position="33"/>
        <end position="51"/>
    </location>
</feature>
<feature type="transmembrane region" description="Helical" evidence="1">
    <location>
        <begin position="101"/>
        <end position="120"/>
    </location>
</feature>
<organism evidence="3 4">
    <name type="scientific">Cytobacillus firmus DS1</name>
    <dbReference type="NCBI Taxonomy" id="1307436"/>
    <lineage>
        <taxon>Bacteria</taxon>
        <taxon>Bacillati</taxon>
        <taxon>Bacillota</taxon>
        <taxon>Bacilli</taxon>
        <taxon>Bacillales</taxon>
        <taxon>Bacillaceae</taxon>
        <taxon>Cytobacillus</taxon>
    </lineage>
</organism>
<dbReference type="eggNOG" id="COG2206">
    <property type="taxonomic scope" value="Bacteria"/>
</dbReference>
<name>W7L8G7_CYTFI</name>
<dbReference type="InterPro" id="IPR003594">
    <property type="entry name" value="HATPase_dom"/>
</dbReference>
<dbReference type="Gene3D" id="1.10.3210.10">
    <property type="entry name" value="Hypothetical protein af1432"/>
    <property type="match status" value="1"/>
</dbReference>
<reference evidence="3 4" key="2">
    <citation type="journal article" date="2016" name="Sci. Rep.">
        <title>A novel serine protease, Sep1, from Bacillus firmus DS-1 has nematicidal activity and degrades multiple intestinal-associated nematode proteins.</title>
        <authorList>
            <person name="Geng C."/>
            <person name="Nie X."/>
            <person name="Tang Z."/>
            <person name="Zhang Y."/>
            <person name="Lin J."/>
            <person name="Sun M."/>
            <person name="Peng D."/>
        </authorList>
    </citation>
    <scope>NUCLEOTIDE SEQUENCE [LARGE SCALE GENOMIC DNA]</scope>
    <source>
        <strain evidence="3 4">DS1</strain>
    </source>
</reference>
<accession>W7L8G7</accession>
<dbReference type="Gene3D" id="3.30.565.10">
    <property type="entry name" value="Histidine kinase-like ATPase, C-terminal domain"/>
    <property type="match status" value="1"/>
</dbReference>
<feature type="transmembrane region" description="Helical" evidence="1">
    <location>
        <begin position="63"/>
        <end position="89"/>
    </location>
</feature>
<dbReference type="SUPFAM" id="SSF55874">
    <property type="entry name" value="ATPase domain of HSP90 chaperone/DNA topoisomerase II/histidine kinase"/>
    <property type="match status" value="1"/>
</dbReference>
<evidence type="ECO:0000313" key="4">
    <source>
        <dbReference type="Proteomes" id="UP000019270"/>
    </source>
</evidence>
<keyword evidence="1" id="KW-1133">Transmembrane helix</keyword>
<keyword evidence="1" id="KW-0472">Membrane</keyword>
<evidence type="ECO:0000313" key="3">
    <source>
        <dbReference type="EMBL" id="EWG11557.1"/>
    </source>
</evidence>
<protein>
    <submittedName>
        <fullName evidence="3">Protein RpfG</fullName>
    </submittedName>
</protein>
<gene>
    <name evidence="3" type="ORF">PBF_08393</name>
</gene>
<dbReference type="Pfam" id="PF13581">
    <property type="entry name" value="HATPase_c_2"/>
    <property type="match status" value="1"/>
</dbReference>
<dbReference type="InterPro" id="IPR037522">
    <property type="entry name" value="HD_GYP_dom"/>
</dbReference>
<proteinExistence type="predicted"/>
<dbReference type="Pfam" id="PF13487">
    <property type="entry name" value="HD_5"/>
    <property type="match status" value="1"/>
</dbReference>
<dbReference type="CDD" id="cd00077">
    <property type="entry name" value="HDc"/>
    <property type="match status" value="1"/>
</dbReference>
<dbReference type="InterPro" id="IPR003607">
    <property type="entry name" value="HD/PDEase_dom"/>
</dbReference>
<dbReference type="PANTHER" id="PTHR43155">
    <property type="entry name" value="CYCLIC DI-GMP PHOSPHODIESTERASE PA4108-RELATED"/>
    <property type="match status" value="1"/>
</dbReference>
<feature type="transmembrane region" description="Helical" evidence="1">
    <location>
        <begin position="193"/>
        <end position="212"/>
    </location>
</feature>
<feature type="transmembrane region" description="Helical" evidence="1">
    <location>
        <begin position="6"/>
        <end position="24"/>
    </location>
</feature>
<keyword evidence="1" id="KW-0812">Transmembrane</keyword>
<comment type="caution">
    <text evidence="3">The sequence shown here is derived from an EMBL/GenBank/DDBJ whole genome shotgun (WGS) entry which is preliminary data.</text>
</comment>
<feature type="domain" description="HD-GYP" evidence="2">
    <location>
        <begin position="218"/>
        <end position="408"/>
    </location>
</feature>
<dbReference type="OrthoDB" id="2595312at2"/>
<dbReference type="AlphaFoldDB" id="W7L8G7"/>
<dbReference type="PANTHER" id="PTHR43155:SF2">
    <property type="entry name" value="CYCLIC DI-GMP PHOSPHODIESTERASE PA4108"/>
    <property type="match status" value="1"/>
</dbReference>
<dbReference type="Proteomes" id="UP000019270">
    <property type="component" value="Unassembled WGS sequence"/>
</dbReference>
<dbReference type="PROSITE" id="PS51832">
    <property type="entry name" value="HD_GYP"/>
    <property type="match status" value="1"/>
</dbReference>